<evidence type="ECO:0000256" key="1">
    <source>
        <dbReference type="SAM" id="Phobius"/>
    </source>
</evidence>
<name>A0ABT7UG57_9FIRM</name>
<feature type="transmembrane region" description="Helical" evidence="1">
    <location>
        <begin position="21"/>
        <end position="39"/>
    </location>
</feature>
<keyword evidence="1" id="KW-0812">Transmembrane</keyword>
<sequence>KDKTSYFGRKYSNIKKRRGHKKAIIAIARMMLVSIYHMILTGEEFQPCDYESFMDPKPNTNPSLTVEKALNFLKQSGIDISSIPINL</sequence>
<accession>A0ABT7UG57</accession>
<keyword evidence="1" id="KW-1133">Transmembrane helix</keyword>
<dbReference type="Proteomes" id="UP001529340">
    <property type="component" value="Unassembled WGS sequence"/>
</dbReference>
<proteinExistence type="predicted"/>
<keyword evidence="3" id="KW-1185">Reference proteome</keyword>
<reference evidence="2" key="1">
    <citation type="submission" date="2023-06" db="EMBL/GenBank/DDBJ databases">
        <title>Identification and characterization of horizontal gene transfer across gut microbiota members of farm animals based on homology search.</title>
        <authorList>
            <person name="Schwarzerova J."/>
            <person name="Nykrynova M."/>
            <person name="Jureckova K."/>
            <person name="Cejkova D."/>
            <person name="Rychlik I."/>
        </authorList>
    </citation>
    <scope>NUCLEOTIDE SEQUENCE</scope>
    <source>
        <strain evidence="2">ET39</strain>
    </source>
</reference>
<keyword evidence="1" id="KW-0472">Membrane</keyword>
<dbReference type="EMBL" id="JAUDCG010000052">
    <property type="protein sequence ID" value="MDM8157930.1"/>
    <property type="molecule type" value="Genomic_DNA"/>
</dbReference>
<reference evidence="2" key="2">
    <citation type="submission" date="2023-06" db="EMBL/GenBank/DDBJ databases">
        <authorList>
            <person name="Zeman M."/>
            <person name="Kubasova T."/>
            <person name="Jahodarova E."/>
            <person name="Nykrynova M."/>
            <person name="Rychlik I."/>
        </authorList>
    </citation>
    <scope>NUCLEOTIDE SEQUENCE</scope>
    <source>
        <strain evidence="2">ET39</strain>
    </source>
</reference>
<evidence type="ECO:0000313" key="2">
    <source>
        <dbReference type="EMBL" id="MDM8157930.1"/>
    </source>
</evidence>
<feature type="non-terminal residue" evidence="2">
    <location>
        <position position="1"/>
    </location>
</feature>
<organism evidence="2 3">
    <name type="scientific">Amedibacillus dolichus</name>
    <dbReference type="NCBI Taxonomy" id="31971"/>
    <lineage>
        <taxon>Bacteria</taxon>
        <taxon>Bacillati</taxon>
        <taxon>Bacillota</taxon>
        <taxon>Erysipelotrichia</taxon>
        <taxon>Erysipelotrichales</taxon>
        <taxon>Erysipelotrichaceae</taxon>
        <taxon>Amedibacillus</taxon>
    </lineage>
</organism>
<protein>
    <recommendedName>
        <fullName evidence="4">IS110 family transposase</fullName>
    </recommendedName>
</protein>
<comment type="caution">
    <text evidence="2">The sequence shown here is derived from an EMBL/GenBank/DDBJ whole genome shotgun (WGS) entry which is preliminary data.</text>
</comment>
<evidence type="ECO:0008006" key="4">
    <source>
        <dbReference type="Google" id="ProtNLM"/>
    </source>
</evidence>
<evidence type="ECO:0000313" key="3">
    <source>
        <dbReference type="Proteomes" id="UP001529340"/>
    </source>
</evidence>
<gene>
    <name evidence="2" type="ORF">QUV96_09840</name>
</gene>